<reference evidence="1" key="1">
    <citation type="journal article" date="2017" name="Vet. Pathol.">
        <title>Ranid Herpesvirus 3 and Proliferative Dermatitis in Free-Ranging Wild Common Frogs (Rana Temporaria).</title>
        <authorList>
            <person name="Origgi F.C."/>
            <person name="Schmidt B.R."/>
            <person name="Lohmann P."/>
            <person name="Otten P."/>
            <person name="Akdesir E."/>
            <person name="Gaschen V."/>
            <person name="Aguilar-Bultet L."/>
            <person name="Wahli T."/>
            <person name="Sattler U."/>
            <person name="Stoffel M.H."/>
        </authorList>
    </citation>
    <scope>NUCLEOTIDE SEQUENCE [LARGE SCALE GENOMIC DNA]</scope>
    <source>
        <strain evidence="1">FO1_2015</strain>
    </source>
</reference>
<dbReference type="EMBL" id="KX832224">
    <property type="protein sequence ID" value="ARR28862.1"/>
    <property type="molecule type" value="Genomic_DNA"/>
</dbReference>
<keyword evidence="2" id="KW-1185">Reference proteome</keyword>
<dbReference type="GeneID" id="32878196"/>
<dbReference type="RefSeq" id="YP_009362371.1">
    <property type="nucleotide sequence ID" value="NC_034618.1"/>
</dbReference>
<accession>A0A1X9T585</accession>
<dbReference type="KEGG" id="vg:32878196"/>
<protein>
    <submittedName>
        <fullName evidence="1">Uncharacterized protein</fullName>
    </submittedName>
</protein>
<proteinExistence type="predicted"/>
<evidence type="ECO:0000313" key="2">
    <source>
        <dbReference type="Proteomes" id="UP000203507"/>
    </source>
</evidence>
<dbReference type="Proteomes" id="UP000203507">
    <property type="component" value="Segment"/>
</dbReference>
<sequence length="338" mass="38185">MGSISPFSCLPVKLNFQAASSFGIPHFDDICAEDYQLLFEASMLMSFMQGLKNRLNCAQNQECAAFWLTFDNGPQIIYVDSFAADLILRVEHLCVYNIIIRGGWDEMDRKACVFAINVIKNLVVKPPQVLNTLHALVSGNEDLIEIPNFEINSCRYLAANCLLNENDSSFKPILKNMIAEATHHLMDTIGKSKLKINFNLEPQGIPYIFQNVKARMKESNELLLSAGIIVPQNAILPEITFLYPNKHTLAKFLNPLYYATLSTNGGSDLKDFFSEKSEDVSFAGGTEDLFRKSYLEQRAPPFIDYRDLVMHARGLLKHDAIKRTICNPLFWIVCCCGY</sequence>
<evidence type="ECO:0000313" key="1">
    <source>
        <dbReference type="EMBL" id="ARR28862.1"/>
    </source>
</evidence>
<name>A0A1X9T585_9VIRU</name>
<organism evidence="1">
    <name type="scientific">Ranid herpesvirus 3</name>
    <dbReference type="NCBI Taxonomy" id="1987509"/>
    <lineage>
        <taxon>Viruses</taxon>
        <taxon>Duplodnaviria</taxon>
        <taxon>Heunggongvirae</taxon>
        <taxon>Peploviricota</taxon>
        <taxon>Herviviricetes</taxon>
        <taxon>Herpesvirales</taxon>
        <taxon>Alloherpesviridae</taxon>
        <taxon>Batravirus</taxon>
        <taxon>Batravirus ranidallo3</taxon>
    </lineage>
</organism>